<dbReference type="AlphaFoldDB" id="A0A517T138"/>
<dbReference type="Gene3D" id="2.60.40.4380">
    <property type="entry name" value="Translational regulator CsrA"/>
    <property type="match status" value="1"/>
</dbReference>
<dbReference type="RefSeq" id="WP_145276594.1">
    <property type="nucleotide sequence ID" value="NZ_CP036272.1"/>
</dbReference>
<dbReference type="InterPro" id="IPR003751">
    <property type="entry name" value="CsrA"/>
</dbReference>
<feature type="region of interest" description="Disordered" evidence="1">
    <location>
        <begin position="127"/>
        <end position="197"/>
    </location>
</feature>
<feature type="compositionally biased region" description="Basic and acidic residues" evidence="1">
    <location>
        <begin position="186"/>
        <end position="197"/>
    </location>
</feature>
<dbReference type="Pfam" id="PF02599">
    <property type="entry name" value="CsrA"/>
    <property type="match status" value="1"/>
</dbReference>
<reference evidence="2 3" key="1">
    <citation type="submission" date="2019-02" db="EMBL/GenBank/DDBJ databases">
        <title>Deep-cultivation of Planctomycetes and their phenomic and genomic characterization uncovers novel biology.</title>
        <authorList>
            <person name="Wiegand S."/>
            <person name="Jogler M."/>
            <person name="Boedeker C."/>
            <person name="Pinto D."/>
            <person name="Vollmers J."/>
            <person name="Rivas-Marin E."/>
            <person name="Kohn T."/>
            <person name="Peeters S.H."/>
            <person name="Heuer A."/>
            <person name="Rast P."/>
            <person name="Oberbeckmann S."/>
            <person name="Bunk B."/>
            <person name="Jeske O."/>
            <person name="Meyerdierks A."/>
            <person name="Storesund J.E."/>
            <person name="Kallscheuer N."/>
            <person name="Luecker S."/>
            <person name="Lage O.M."/>
            <person name="Pohl T."/>
            <person name="Merkel B.J."/>
            <person name="Hornburger P."/>
            <person name="Mueller R.-W."/>
            <person name="Bruemmer F."/>
            <person name="Labrenz M."/>
            <person name="Spormann A.M."/>
            <person name="Op den Camp H."/>
            <person name="Overmann J."/>
            <person name="Amann R."/>
            <person name="Jetten M.S.M."/>
            <person name="Mascher T."/>
            <person name="Medema M.H."/>
            <person name="Devos D.P."/>
            <person name="Kaster A.-K."/>
            <person name="Ovreas L."/>
            <person name="Rohde M."/>
            <person name="Galperin M.Y."/>
            <person name="Jogler C."/>
        </authorList>
    </citation>
    <scope>NUCLEOTIDE SEQUENCE [LARGE SCALE GENOMIC DNA]</scope>
    <source>
        <strain evidence="2 3">SV_7m_r</strain>
    </source>
</reference>
<dbReference type="SUPFAM" id="SSF117130">
    <property type="entry name" value="CsrA-like"/>
    <property type="match status" value="1"/>
</dbReference>
<name>A0A517T138_9BACT</name>
<evidence type="ECO:0000256" key="1">
    <source>
        <dbReference type="SAM" id="MobiDB-lite"/>
    </source>
</evidence>
<dbReference type="Proteomes" id="UP000315003">
    <property type="component" value="Chromosome"/>
</dbReference>
<accession>A0A517T138</accession>
<dbReference type="GO" id="GO:0006109">
    <property type="term" value="P:regulation of carbohydrate metabolic process"/>
    <property type="evidence" value="ECO:0007669"/>
    <property type="project" value="InterPro"/>
</dbReference>
<dbReference type="EMBL" id="CP036272">
    <property type="protein sequence ID" value="QDT62082.1"/>
    <property type="molecule type" value="Genomic_DNA"/>
</dbReference>
<dbReference type="InterPro" id="IPR036107">
    <property type="entry name" value="CsrA_sf"/>
</dbReference>
<evidence type="ECO:0000313" key="2">
    <source>
        <dbReference type="EMBL" id="QDT62082.1"/>
    </source>
</evidence>
<feature type="compositionally biased region" description="Basic and acidic residues" evidence="1">
    <location>
        <begin position="130"/>
        <end position="151"/>
    </location>
</feature>
<evidence type="ECO:0000313" key="3">
    <source>
        <dbReference type="Proteomes" id="UP000315003"/>
    </source>
</evidence>
<dbReference type="GO" id="GO:0003723">
    <property type="term" value="F:RNA binding"/>
    <property type="evidence" value="ECO:0007669"/>
    <property type="project" value="InterPro"/>
</dbReference>
<feature type="compositionally biased region" description="Basic residues" evidence="1">
    <location>
        <begin position="175"/>
        <end position="185"/>
    </location>
</feature>
<proteinExistence type="predicted"/>
<dbReference type="OrthoDB" id="264807at2"/>
<sequence>MLVISRRQNEEIVMPELGISIDVHLIAKQRVQLAVKAPKAVRIYRRELVKGTVPHPRELENQLPKSLIELTRRQKGREDQEEVACVLKILRQAKRQLETGNRNAAYRAIDRAVNALEDCDFEGLSNLPHFDFDRPRTDDGQFYKNGASEKKRAGKSRPISPKSARDNDSYQSPNRRGKSRRKSKHHDGPKSKELRYSQLKDEFQEDVHEATDHVSEPTTGYAISAEAYAPQQHPIPDNAASGIELSIKSVEAGIELTFHDDHAPQTICLPPLAEIAD</sequence>
<organism evidence="2 3">
    <name type="scientific">Stieleria bergensis</name>
    <dbReference type="NCBI Taxonomy" id="2528025"/>
    <lineage>
        <taxon>Bacteria</taxon>
        <taxon>Pseudomonadati</taxon>
        <taxon>Planctomycetota</taxon>
        <taxon>Planctomycetia</taxon>
        <taxon>Pirellulales</taxon>
        <taxon>Pirellulaceae</taxon>
        <taxon>Stieleria</taxon>
    </lineage>
</organism>
<keyword evidence="3" id="KW-1185">Reference proteome</keyword>
<protein>
    <submittedName>
        <fullName evidence="2">Carbon storage regulator</fullName>
    </submittedName>
</protein>
<gene>
    <name evidence="2" type="ORF">SV7mr_46290</name>
</gene>
<dbReference type="GO" id="GO:0006402">
    <property type="term" value="P:mRNA catabolic process"/>
    <property type="evidence" value="ECO:0007669"/>
    <property type="project" value="InterPro"/>
</dbReference>